<comment type="function">
    <text evidence="6">Has immunoglobulin-binding and hemagglutination properties, and can bind to mannose. Essential for virulence. May be involved in LPS biosynthesis or polysaccharide transport.</text>
</comment>
<dbReference type="OrthoDB" id="8117189at2"/>
<reference evidence="8 9" key="1">
    <citation type="submission" date="2019-04" db="EMBL/GenBank/DDBJ databases">
        <title>Genome sequence of strain shin9-1.</title>
        <authorList>
            <person name="Gao J."/>
            <person name="Sun J."/>
        </authorList>
    </citation>
    <scope>NUCLEOTIDE SEQUENCE [LARGE SCALE GENOMIC DNA]</scope>
    <source>
        <strain evidence="9">shin9-1</strain>
    </source>
</reference>
<evidence type="ECO:0000256" key="2">
    <source>
        <dbReference type="ARBA" id="ARBA00010270"/>
    </source>
</evidence>
<keyword evidence="9" id="KW-1185">Reference proteome</keyword>
<accession>A0A4S8NSE8</accession>
<dbReference type="Pfam" id="PF07886">
    <property type="entry name" value="BA14K"/>
    <property type="match status" value="2"/>
</dbReference>
<dbReference type="GO" id="GO:0016020">
    <property type="term" value="C:membrane"/>
    <property type="evidence" value="ECO:0007669"/>
    <property type="project" value="UniProtKB-SubCell"/>
</dbReference>
<evidence type="ECO:0000256" key="4">
    <source>
        <dbReference type="ARBA" id="ARBA00022475"/>
    </source>
</evidence>
<protein>
    <recommendedName>
        <fullName evidence="3">Lectin-like protein BA14k</fullName>
    </recommendedName>
</protein>
<dbReference type="Proteomes" id="UP000308828">
    <property type="component" value="Unassembled WGS sequence"/>
</dbReference>
<comment type="similarity">
    <text evidence="2">Belongs to the BA14k family.</text>
</comment>
<evidence type="ECO:0000256" key="3">
    <source>
        <dbReference type="ARBA" id="ARBA00020552"/>
    </source>
</evidence>
<evidence type="ECO:0000313" key="9">
    <source>
        <dbReference type="Proteomes" id="UP000308828"/>
    </source>
</evidence>
<evidence type="ECO:0000256" key="1">
    <source>
        <dbReference type="ARBA" id="ARBA00004167"/>
    </source>
</evidence>
<dbReference type="RefSeq" id="WP_136600321.1">
    <property type="nucleotide sequence ID" value="NZ_STGV01000008.1"/>
</dbReference>
<evidence type="ECO:0000256" key="5">
    <source>
        <dbReference type="ARBA" id="ARBA00022734"/>
    </source>
</evidence>
<dbReference type="InterPro" id="IPR012413">
    <property type="entry name" value="BA14K"/>
</dbReference>
<dbReference type="GO" id="GO:0030246">
    <property type="term" value="F:carbohydrate binding"/>
    <property type="evidence" value="ECO:0007669"/>
    <property type="project" value="UniProtKB-KW"/>
</dbReference>
<comment type="caution">
    <text evidence="8">The sequence shown here is derived from an EMBL/GenBank/DDBJ whole genome shotgun (WGS) entry which is preliminary data.</text>
</comment>
<gene>
    <name evidence="8" type="ORF">FAA97_19575</name>
</gene>
<name>A0A4S8NSE8_9HYPH</name>
<evidence type="ECO:0000256" key="7">
    <source>
        <dbReference type="SAM" id="SignalP"/>
    </source>
</evidence>
<evidence type="ECO:0000256" key="6">
    <source>
        <dbReference type="ARBA" id="ARBA00025321"/>
    </source>
</evidence>
<keyword evidence="4" id="KW-1003">Cell membrane</keyword>
<sequence length="227" mass="24673">MKSAILLLSGVSTSVALLVGGLAVVEAALPSDDPHIFKDDKTPLWTSAPVSISDRDNQPYERVAAQLPADTVAVASLPPSSKPDLSRDQENPELDMMVTAALSDDSRSEEGVIAVGYTADHMEWCSNKYRSYRPEDNSYLSYSGVRKDCTSPYGDGMDELAELQRAPWPSEGSVTYYRTSTTGDTAMTVGSAQAEACASRYNSYRASDNSYQPYGGGPRRQCEIRNF</sequence>
<feature type="signal peptide" evidence="7">
    <location>
        <begin position="1"/>
        <end position="27"/>
    </location>
</feature>
<proteinExistence type="inferred from homology"/>
<evidence type="ECO:0000313" key="8">
    <source>
        <dbReference type="EMBL" id="THV20303.1"/>
    </source>
</evidence>
<dbReference type="EMBL" id="STGV01000008">
    <property type="protein sequence ID" value="THV20303.1"/>
    <property type="molecule type" value="Genomic_DNA"/>
</dbReference>
<keyword evidence="4" id="KW-0472">Membrane</keyword>
<keyword evidence="7" id="KW-0732">Signal</keyword>
<keyword evidence="5" id="KW-0430">Lectin</keyword>
<dbReference type="AlphaFoldDB" id="A0A4S8NSE8"/>
<comment type="subcellular location">
    <subcellularLocation>
        <location evidence="1">Membrane</location>
        <topology evidence="1">Single-pass membrane protein</topology>
    </subcellularLocation>
</comment>
<feature type="chain" id="PRO_5020914241" description="Lectin-like protein BA14k" evidence="7">
    <location>
        <begin position="28"/>
        <end position="227"/>
    </location>
</feature>
<organism evidence="8 9">
    <name type="scientific">Peteryoungia ipomoeae</name>
    <dbReference type="NCBI Taxonomy" id="1210932"/>
    <lineage>
        <taxon>Bacteria</taxon>
        <taxon>Pseudomonadati</taxon>
        <taxon>Pseudomonadota</taxon>
        <taxon>Alphaproteobacteria</taxon>
        <taxon>Hyphomicrobiales</taxon>
        <taxon>Rhizobiaceae</taxon>
        <taxon>Peteryoungia</taxon>
    </lineage>
</organism>